<dbReference type="EMBL" id="PYGE01000002">
    <property type="protein sequence ID" value="PSL06854.1"/>
    <property type="molecule type" value="Genomic_DNA"/>
</dbReference>
<dbReference type="AlphaFoldDB" id="A0A2P8EBL2"/>
<reference evidence="2 3" key="1">
    <citation type="submission" date="2018-03" db="EMBL/GenBank/DDBJ databases">
        <title>Genomic Encyclopedia of Archaeal and Bacterial Type Strains, Phase II (KMG-II): from individual species to whole genera.</title>
        <authorList>
            <person name="Goeker M."/>
        </authorList>
    </citation>
    <scope>NUCLEOTIDE SEQUENCE [LARGE SCALE GENOMIC DNA]</scope>
    <source>
        <strain evidence="2 3">DSM 45211</strain>
    </source>
</reference>
<name>A0A2P8EBL2_9ACTN</name>
<dbReference type="InterPro" id="IPR053853">
    <property type="entry name" value="FitA-like_RHH"/>
</dbReference>
<accession>A0A2P8EBL2</accession>
<dbReference type="SUPFAM" id="SSF47598">
    <property type="entry name" value="Ribbon-helix-helix"/>
    <property type="match status" value="1"/>
</dbReference>
<evidence type="ECO:0000313" key="2">
    <source>
        <dbReference type="EMBL" id="PSL06854.1"/>
    </source>
</evidence>
<dbReference type="Pfam" id="PF22513">
    <property type="entry name" value="FitA-like_RHH"/>
    <property type="match status" value="1"/>
</dbReference>
<dbReference type="RefSeq" id="WP_205740449.1">
    <property type="nucleotide sequence ID" value="NZ_ML142898.1"/>
</dbReference>
<dbReference type="Proteomes" id="UP000243528">
    <property type="component" value="Unassembled WGS sequence"/>
</dbReference>
<keyword evidence="3" id="KW-1185">Reference proteome</keyword>
<gene>
    <name evidence="2" type="ORF">CLV30_102243</name>
</gene>
<proteinExistence type="predicted"/>
<evidence type="ECO:0000259" key="1">
    <source>
        <dbReference type="Pfam" id="PF22513"/>
    </source>
</evidence>
<dbReference type="GO" id="GO:0006355">
    <property type="term" value="P:regulation of DNA-templated transcription"/>
    <property type="evidence" value="ECO:0007669"/>
    <property type="project" value="InterPro"/>
</dbReference>
<evidence type="ECO:0000313" key="3">
    <source>
        <dbReference type="Proteomes" id="UP000243528"/>
    </source>
</evidence>
<feature type="domain" description="Antitoxin FitA-like ribbon-helix-helix" evidence="1">
    <location>
        <begin position="6"/>
        <end position="41"/>
    </location>
</feature>
<dbReference type="InterPro" id="IPR010985">
    <property type="entry name" value="Ribbon_hlx_hlx"/>
</dbReference>
<comment type="caution">
    <text evidence="2">The sequence shown here is derived from an EMBL/GenBank/DDBJ whole genome shotgun (WGS) entry which is preliminary data.</text>
</comment>
<protein>
    <recommendedName>
        <fullName evidence="1">Antitoxin FitA-like ribbon-helix-helix domain-containing protein</fullName>
    </recommendedName>
</protein>
<sequence>MSAEVLQVRDVDRDDLAVLRDRAAREGKSLSAYVRDVLHDEATLMSNAEVVARIAEEEPVDVDLEQIRGYIASERSW</sequence>
<organism evidence="2 3">
    <name type="scientific">Haloactinopolyspora alba</name>
    <dbReference type="NCBI Taxonomy" id="648780"/>
    <lineage>
        <taxon>Bacteria</taxon>
        <taxon>Bacillati</taxon>
        <taxon>Actinomycetota</taxon>
        <taxon>Actinomycetes</taxon>
        <taxon>Jiangellales</taxon>
        <taxon>Jiangellaceae</taxon>
        <taxon>Haloactinopolyspora</taxon>
    </lineage>
</organism>